<comment type="caution">
    <text evidence="5">The sequence shown here is derived from an EMBL/GenBank/DDBJ whole genome shotgun (WGS) entry which is preliminary data.</text>
</comment>
<proteinExistence type="inferred from homology"/>
<feature type="domain" description="Ribosomal protein L9" evidence="4">
    <location>
        <begin position="56"/>
        <end position="100"/>
    </location>
</feature>
<keyword evidence="3" id="KW-0687">Ribonucleoprotein</keyword>
<keyword evidence="6" id="KW-1185">Reference proteome</keyword>
<reference evidence="5 6" key="1">
    <citation type="journal article" date="2024" name="IMA Fungus">
        <title>IMA Genome - F19 : A genome assembly and annotation guide to empower mycologists, including annotated draft genome sequences of Ceratocystis pirilliformis, Diaporthe australafricana, Fusarium ophioides, Paecilomyces lecythidis, and Sporothrix stenoceras.</title>
        <authorList>
            <person name="Aylward J."/>
            <person name="Wilson A.M."/>
            <person name="Visagie C.M."/>
            <person name="Spraker J."/>
            <person name="Barnes I."/>
            <person name="Buitendag C."/>
            <person name="Ceriani C."/>
            <person name="Del Mar Angel L."/>
            <person name="du Plessis D."/>
            <person name="Fuchs T."/>
            <person name="Gasser K."/>
            <person name="Kramer D."/>
            <person name="Li W."/>
            <person name="Munsamy K."/>
            <person name="Piso A."/>
            <person name="Price J.L."/>
            <person name="Sonnekus B."/>
            <person name="Thomas C."/>
            <person name="van der Nest A."/>
            <person name="van Dijk A."/>
            <person name="van Heerden A."/>
            <person name="van Vuuren N."/>
            <person name="Yilmaz N."/>
            <person name="Duong T.A."/>
            <person name="van der Merwe N.A."/>
            <person name="Wingfield M.J."/>
            <person name="Wingfield B.D."/>
        </authorList>
    </citation>
    <scope>NUCLEOTIDE SEQUENCE [LARGE SCALE GENOMIC DNA]</scope>
    <source>
        <strain evidence="5 6">CMW 5346</strain>
    </source>
</reference>
<dbReference type="PANTHER" id="PTHR21368">
    <property type="entry name" value="50S RIBOSOMAL PROTEIN L9"/>
    <property type="match status" value="1"/>
</dbReference>
<protein>
    <recommendedName>
        <fullName evidence="4">Ribosomal protein L9 domain-containing protein</fullName>
    </recommendedName>
</protein>
<dbReference type="EMBL" id="JAWCUI010000017">
    <property type="protein sequence ID" value="KAL1897866.1"/>
    <property type="molecule type" value="Genomic_DNA"/>
</dbReference>
<name>A0ABR3ZCS6_9PEZI</name>
<evidence type="ECO:0000313" key="6">
    <source>
        <dbReference type="Proteomes" id="UP001583186"/>
    </source>
</evidence>
<evidence type="ECO:0000256" key="3">
    <source>
        <dbReference type="ARBA" id="ARBA00023274"/>
    </source>
</evidence>
<gene>
    <name evidence="5" type="ORF">Sste5346_003718</name>
</gene>
<dbReference type="Pfam" id="PF01281">
    <property type="entry name" value="Ribosomal_L9_N"/>
    <property type="match status" value="1"/>
</dbReference>
<dbReference type="InterPro" id="IPR009027">
    <property type="entry name" value="Ribosomal_bL9/RNase_H1_N"/>
</dbReference>
<keyword evidence="2" id="KW-0689">Ribosomal protein</keyword>
<evidence type="ECO:0000256" key="2">
    <source>
        <dbReference type="ARBA" id="ARBA00022980"/>
    </source>
</evidence>
<dbReference type="InterPro" id="IPR020070">
    <property type="entry name" value="Ribosomal_bL9_N"/>
</dbReference>
<dbReference type="InterPro" id="IPR000244">
    <property type="entry name" value="Ribosomal_bL9"/>
</dbReference>
<organism evidence="5 6">
    <name type="scientific">Sporothrix stenoceras</name>
    <dbReference type="NCBI Taxonomy" id="5173"/>
    <lineage>
        <taxon>Eukaryota</taxon>
        <taxon>Fungi</taxon>
        <taxon>Dikarya</taxon>
        <taxon>Ascomycota</taxon>
        <taxon>Pezizomycotina</taxon>
        <taxon>Sordariomycetes</taxon>
        <taxon>Sordariomycetidae</taxon>
        <taxon>Ophiostomatales</taxon>
        <taxon>Ophiostomataceae</taxon>
        <taxon>Sporothrix</taxon>
    </lineage>
</organism>
<dbReference type="Gene3D" id="3.40.5.10">
    <property type="entry name" value="Ribosomal protein L9, N-terminal domain"/>
    <property type="match status" value="1"/>
</dbReference>
<evidence type="ECO:0000313" key="5">
    <source>
        <dbReference type="EMBL" id="KAL1897866.1"/>
    </source>
</evidence>
<sequence>MASLRTSTASCFGCIASRPLLASARPAATLSNVGISINTNQYRGKKTKQDGQGVVVRLLKDVTQFGRRDTILRVDRGRMRNFWYPRGMAEYMTAARIAELGPAAKIADLISFRDSSFVAEEDGVAGEEKIDTEAPSVSAAAHIETIIPASIIFYRKPISSETSAIFGSVSADDVANMVREVLLASQDEEAMLVRVEPRDVHFIVPESQKTEEGDSASTVDRIKALGRWEVDIVVRGSQGSNEPARRTRAAQEAAAAASSSVTVRKIVEVIAAHE</sequence>
<evidence type="ECO:0000256" key="1">
    <source>
        <dbReference type="ARBA" id="ARBA00010605"/>
    </source>
</evidence>
<evidence type="ECO:0000259" key="4">
    <source>
        <dbReference type="Pfam" id="PF01281"/>
    </source>
</evidence>
<comment type="similarity">
    <text evidence="1">Belongs to the bacterial ribosomal protein bL9 family.</text>
</comment>
<dbReference type="Proteomes" id="UP001583186">
    <property type="component" value="Unassembled WGS sequence"/>
</dbReference>
<dbReference type="InterPro" id="IPR036935">
    <property type="entry name" value="Ribosomal_bL9_N_sf"/>
</dbReference>
<accession>A0ABR3ZCS6</accession>
<dbReference type="SUPFAM" id="SSF55658">
    <property type="entry name" value="L9 N-domain-like"/>
    <property type="match status" value="1"/>
</dbReference>